<sequence length="180" mass="18373">MSKYLILTALLLGSAFAQTTTPTTPTTTTVALPGTIPASVQSELAALKTFLTSGGKVELIGAGGTVIGTLNADGTVTLNGTSTLSDGVSVRVTAPDGKATSYTLARDLSKPGAIKFQYTLPNGKVASLPLSAIVNRMTKAKGTQTTAPTATPTTDDSKGKDKGAKPERPTKPERPVKGKK</sequence>
<feature type="compositionally biased region" description="Basic and acidic residues" evidence="1">
    <location>
        <begin position="155"/>
        <end position="180"/>
    </location>
</feature>
<feature type="chain" id="PRO_5046163578" evidence="2">
    <location>
        <begin position="18"/>
        <end position="180"/>
    </location>
</feature>
<name>A0ABV9I5H6_9DEIO</name>
<evidence type="ECO:0000256" key="2">
    <source>
        <dbReference type="SAM" id="SignalP"/>
    </source>
</evidence>
<feature type="signal peptide" evidence="2">
    <location>
        <begin position="1"/>
        <end position="17"/>
    </location>
</feature>
<feature type="region of interest" description="Disordered" evidence="1">
    <location>
        <begin position="139"/>
        <end position="180"/>
    </location>
</feature>
<comment type="caution">
    <text evidence="3">The sequence shown here is derived from an EMBL/GenBank/DDBJ whole genome shotgun (WGS) entry which is preliminary data.</text>
</comment>
<evidence type="ECO:0000256" key="1">
    <source>
        <dbReference type="SAM" id="MobiDB-lite"/>
    </source>
</evidence>
<feature type="compositionally biased region" description="Low complexity" evidence="1">
    <location>
        <begin position="140"/>
        <end position="154"/>
    </location>
</feature>
<protein>
    <submittedName>
        <fullName evidence="3">Uncharacterized protein</fullName>
    </submittedName>
</protein>
<evidence type="ECO:0000313" key="3">
    <source>
        <dbReference type="EMBL" id="MFC4637440.1"/>
    </source>
</evidence>
<accession>A0ABV9I5H6</accession>
<gene>
    <name evidence="3" type="ORF">ACFO0D_03690</name>
</gene>
<dbReference type="Proteomes" id="UP001595952">
    <property type="component" value="Unassembled WGS sequence"/>
</dbReference>
<organism evidence="3 4">
    <name type="scientific">Deinococcus hohokamensis</name>
    <dbReference type="NCBI Taxonomy" id="309883"/>
    <lineage>
        <taxon>Bacteria</taxon>
        <taxon>Thermotogati</taxon>
        <taxon>Deinococcota</taxon>
        <taxon>Deinococci</taxon>
        <taxon>Deinococcales</taxon>
        <taxon>Deinococcaceae</taxon>
        <taxon>Deinococcus</taxon>
    </lineage>
</organism>
<keyword evidence="4" id="KW-1185">Reference proteome</keyword>
<dbReference type="EMBL" id="JBHSEI010000001">
    <property type="protein sequence ID" value="MFC4637440.1"/>
    <property type="molecule type" value="Genomic_DNA"/>
</dbReference>
<dbReference type="RefSeq" id="WP_380060461.1">
    <property type="nucleotide sequence ID" value="NZ_JBHSEI010000001.1"/>
</dbReference>
<proteinExistence type="predicted"/>
<reference evidence="4" key="1">
    <citation type="journal article" date="2019" name="Int. J. Syst. Evol. Microbiol.">
        <title>The Global Catalogue of Microorganisms (GCM) 10K type strain sequencing project: providing services to taxonomists for standard genome sequencing and annotation.</title>
        <authorList>
            <consortium name="The Broad Institute Genomics Platform"/>
            <consortium name="The Broad Institute Genome Sequencing Center for Infectious Disease"/>
            <person name="Wu L."/>
            <person name="Ma J."/>
        </authorList>
    </citation>
    <scope>NUCLEOTIDE SEQUENCE [LARGE SCALE GENOMIC DNA]</scope>
    <source>
        <strain evidence="4">CCUG 55995</strain>
    </source>
</reference>
<keyword evidence="2" id="KW-0732">Signal</keyword>
<evidence type="ECO:0000313" key="4">
    <source>
        <dbReference type="Proteomes" id="UP001595952"/>
    </source>
</evidence>